<evidence type="ECO:0000259" key="7">
    <source>
        <dbReference type="Pfam" id="PF02687"/>
    </source>
</evidence>
<evidence type="ECO:0000256" key="2">
    <source>
        <dbReference type="ARBA" id="ARBA00022475"/>
    </source>
</evidence>
<keyword evidence="2" id="KW-1003">Cell membrane</keyword>
<feature type="transmembrane region" description="Helical" evidence="6">
    <location>
        <begin position="151"/>
        <end position="177"/>
    </location>
</feature>
<dbReference type="PATRIC" id="fig|1302.21.peg.814"/>
<evidence type="ECO:0000256" key="3">
    <source>
        <dbReference type="ARBA" id="ARBA00022692"/>
    </source>
</evidence>
<protein>
    <submittedName>
        <fullName evidence="8">ABC transporter permease protein</fullName>
    </submittedName>
</protein>
<sequence length="381" mass="43248">MVVSIKDLRKLSVVSIISFCAVLVSTLFVNFYLDLQSIEVETLSLPAKAYYDAQVFIAKFVSLVSGGVLSLLAVLLLFFYIKQFIDDHKEELGILKALGYQNVELAKHFWIFSCSVFLGALLGFASSFFFMKDFYDLRNQKGLLPNIEIHFHWQLFLAMVILPTFVFALLGIGYALIKLKQPSLYLLKRLELAQVKQKHHKTKVNRSFLQELGAVHFYKRKLLIFFVVFAAFSFAAMMQLSLGMKDFLDGTIQVMMMGIGILLSLSILLLCLGTVVQENKASLALMKAFGYSQKECSRVIFARYRVVAYLGFVLGTVYQYALMKILLKVIVKNVQGVPDYSFDVQLCLIAFLAFVILYELLLAYYVKTIEGLTLKKVMLAE</sequence>
<evidence type="ECO:0000313" key="8">
    <source>
        <dbReference type="EMBL" id="KXT72379.1"/>
    </source>
</evidence>
<evidence type="ECO:0000256" key="1">
    <source>
        <dbReference type="ARBA" id="ARBA00004651"/>
    </source>
</evidence>
<feature type="transmembrane region" description="Helical" evidence="6">
    <location>
        <begin position="12"/>
        <end position="33"/>
    </location>
</feature>
<dbReference type="InterPro" id="IPR038766">
    <property type="entry name" value="Membrane_comp_ABC_pdt"/>
</dbReference>
<dbReference type="PANTHER" id="PTHR30287">
    <property type="entry name" value="MEMBRANE COMPONENT OF PREDICTED ABC SUPERFAMILY METABOLITE UPTAKE TRANSPORTER"/>
    <property type="match status" value="1"/>
</dbReference>
<evidence type="ECO:0000256" key="6">
    <source>
        <dbReference type="SAM" id="Phobius"/>
    </source>
</evidence>
<feature type="transmembrane region" description="Helical" evidence="6">
    <location>
        <begin position="254"/>
        <end position="276"/>
    </location>
</feature>
<feature type="transmembrane region" description="Helical" evidence="6">
    <location>
        <begin position="222"/>
        <end position="242"/>
    </location>
</feature>
<dbReference type="PANTHER" id="PTHR30287:SF2">
    <property type="entry name" value="BLL1001 PROTEIN"/>
    <property type="match status" value="1"/>
</dbReference>
<dbReference type="AlphaFoldDB" id="A0A139N8K5"/>
<feature type="transmembrane region" description="Helical" evidence="6">
    <location>
        <begin position="304"/>
        <end position="322"/>
    </location>
</feature>
<feature type="transmembrane region" description="Helical" evidence="6">
    <location>
        <begin position="109"/>
        <end position="131"/>
    </location>
</feature>
<dbReference type="Pfam" id="PF02687">
    <property type="entry name" value="FtsX"/>
    <property type="match status" value="2"/>
</dbReference>
<feature type="transmembrane region" description="Helical" evidence="6">
    <location>
        <begin position="342"/>
        <end position="366"/>
    </location>
</feature>
<feature type="domain" description="ABC3 transporter permease C-terminal" evidence="7">
    <location>
        <begin position="255"/>
        <end position="368"/>
    </location>
</feature>
<dbReference type="EMBL" id="LQRC01000109">
    <property type="protein sequence ID" value="KXT72379.1"/>
    <property type="molecule type" value="Genomic_DNA"/>
</dbReference>
<organism evidence="8 9">
    <name type="scientific">Streptococcus gordonii</name>
    <dbReference type="NCBI Taxonomy" id="1302"/>
    <lineage>
        <taxon>Bacteria</taxon>
        <taxon>Bacillati</taxon>
        <taxon>Bacillota</taxon>
        <taxon>Bacilli</taxon>
        <taxon>Lactobacillales</taxon>
        <taxon>Streptococcaceae</taxon>
        <taxon>Streptococcus</taxon>
    </lineage>
</organism>
<accession>A0A139N8K5</accession>
<dbReference type="InterPro" id="IPR003838">
    <property type="entry name" value="ABC3_permease_C"/>
</dbReference>
<keyword evidence="4 6" id="KW-1133">Transmembrane helix</keyword>
<name>A0A139N8K5_STRGN</name>
<evidence type="ECO:0000256" key="5">
    <source>
        <dbReference type="ARBA" id="ARBA00023136"/>
    </source>
</evidence>
<proteinExistence type="predicted"/>
<keyword evidence="3 6" id="KW-0812">Transmembrane</keyword>
<keyword evidence="5 6" id="KW-0472">Membrane</keyword>
<gene>
    <name evidence="8" type="ORF">SGODD07_00728</name>
</gene>
<feature type="domain" description="ABC3 transporter permease C-terminal" evidence="7">
    <location>
        <begin position="66"/>
        <end position="176"/>
    </location>
</feature>
<feature type="transmembrane region" description="Helical" evidence="6">
    <location>
        <begin position="53"/>
        <end position="81"/>
    </location>
</feature>
<comment type="caution">
    <text evidence="8">The sequence shown here is derived from an EMBL/GenBank/DDBJ whole genome shotgun (WGS) entry which is preliminary data.</text>
</comment>
<dbReference type="Proteomes" id="UP000070096">
    <property type="component" value="Unassembled WGS sequence"/>
</dbReference>
<evidence type="ECO:0000256" key="4">
    <source>
        <dbReference type="ARBA" id="ARBA00022989"/>
    </source>
</evidence>
<comment type="subcellular location">
    <subcellularLocation>
        <location evidence="1">Cell membrane</location>
        <topology evidence="1">Multi-pass membrane protein</topology>
    </subcellularLocation>
</comment>
<reference evidence="8 9" key="1">
    <citation type="submission" date="2016-01" db="EMBL/GenBank/DDBJ databases">
        <title>Highly variable Streptococcus oralis are common among viridans streptococci isolated from primates.</title>
        <authorList>
            <person name="Denapaite D."/>
            <person name="Rieger M."/>
            <person name="Koendgen S."/>
            <person name="Brueckner R."/>
            <person name="Ochigava I."/>
            <person name="Kappeler P."/>
            <person name="Maetz-Rensing K."/>
            <person name="Leendertz F."/>
            <person name="Hakenbeck R."/>
        </authorList>
    </citation>
    <scope>NUCLEOTIDE SEQUENCE [LARGE SCALE GENOMIC DNA]</scope>
    <source>
        <strain evidence="8 9">DD07</strain>
    </source>
</reference>
<dbReference type="GO" id="GO:0005886">
    <property type="term" value="C:plasma membrane"/>
    <property type="evidence" value="ECO:0007669"/>
    <property type="project" value="UniProtKB-SubCell"/>
</dbReference>
<evidence type="ECO:0000313" key="9">
    <source>
        <dbReference type="Proteomes" id="UP000070096"/>
    </source>
</evidence>